<proteinExistence type="predicted"/>
<dbReference type="OrthoDB" id="9803619at2"/>
<feature type="domain" description="Phosphohydrolase-associated" evidence="2">
    <location>
        <begin position="28"/>
        <end position="89"/>
    </location>
</feature>
<dbReference type="GO" id="GO:0016787">
    <property type="term" value="F:hydrolase activity"/>
    <property type="evidence" value="ECO:0007669"/>
    <property type="project" value="UniProtKB-KW"/>
</dbReference>
<sequence>MVFNGTRNLSPCPIYNENHRIDKKLIDFSATGKFRVEYLEKIISKKVVNSHEVARFDDKAKRIITKLFEVYYKNPKLLPDGTLIRIYKEIKKVSDNVIDFRNGDPKLISREMDSICFAELFDKQGNENKELSEFLVKRKILVRNITDYLAGMTDNFATNEYNRLFESK</sequence>
<dbReference type="Pfam" id="PF13286">
    <property type="entry name" value="HD_assoc"/>
    <property type="match status" value="2"/>
</dbReference>
<name>I8RDZ4_9FIRM</name>
<protein>
    <submittedName>
        <fullName evidence="3">Deoxyguanosinetriphosphate triphosphohydrolase</fullName>
    </submittedName>
</protein>
<dbReference type="RefSeq" id="WP_007938441.1">
    <property type="nucleotide sequence ID" value="NZ_AKVJ01000076.1"/>
</dbReference>
<evidence type="ECO:0000313" key="4">
    <source>
        <dbReference type="Proteomes" id="UP000004324"/>
    </source>
</evidence>
<dbReference type="Proteomes" id="UP000004324">
    <property type="component" value="Unassembled WGS sequence"/>
</dbReference>
<feature type="domain" description="Phosphohydrolase-associated" evidence="2">
    <location>
        <begin position="142"/>
        <end position="163"/>
    </location>
</feature>
<accession>I8RDZ4</accession>
<evidence type="ECO:0000256" key="1">
    <source>
        <dbReference type="ARBA" id="ARBA00022801"/>
    </source>
</evidence>
<reference evidence="3 4" key="1">
    <citation type="journal article" date="2012" name="J. Bacteriol.">
        <title>Draft Genome Sequences for Two Metal-Reducing Pelosinus fermentans Strains Isolated from a Cr(VI)-Contaminated Site and for Type Strain R7.</title>
        <authorList>
            <person name="Brown S.D."/>
            <person name="Podar M."/>
            <person name="Klingeman D.M."/>
            <person name="Johnson C.M."/>
            <person name="Yang Z.K."/>
            <person name="Utturkar S.M."/>
            <person name="Land M.L."/>
            <person name="Mosher J.J."/>
            <person name="Hurt R.A.Jr."/>
            <person name="Phelps T.J."/>
            <person name="Palumbo A.V."/>
            <person name="Arkin A.P."/>
            <person name="Hazen T.C."/>
            <person name="Elias D.A."/>
        </authorList>
    </citation>
    <scope>NUCLEOTIDE SEQUENCE [LARGE SCALE GENOMIC DNA]</scope>
    <source>
        <strain evidence="3 4">B4</strain>
    </source>
</reference>
<dbReference type="AlphaFoldDB" id="I8RDZ4"/>
<comment type="caution">
    <text evidence="3">The sequence shown here is derived from an EMBL/GenBank/DDBJ whole genome shotgun (WGS) entry which is preliminary data.</text>
</comment>
<evidence type="ECO:0000313" key="3">
    <source>
        <dbReference type="EMBL" id="EIW15715.1"/>
    </source>
</evidence>
<dbReference type="EMBL" id="AKVJ01000076">
    <property type="protein sequence ID" value="EIW15715.1"/>
    <property type="molecule type" value="Genomic_DNA"/>
</dbReference>
<dbReference type="Gene3D" id="1.10.3210.10">
    <property type="entry name" value="Hypothetical protein af1432"/>
    <property type="match status" value="2"/>
</dbReference>
<gene>
    <name evidence="3" type="ORF">FB4_1404</name>
</gene>
<keyword evidence="1 3" id="KW-0378">Hydrolase</keyword>
<dbReference type="PATRIC" id="fig|1149862.3.peg.4431"/>
<dbReference type="InterPro" id="IPR026875">
    <property type="entry name" value="PHydrolase_assoc_dom"/>
</dbReference>
<keyword evidence="4" id="KW-1185">Reference proteome</keyword>
<dbReference type="SUPFAM" id="SSF109604">
    <property type="entry name" value="HD-domain/PDEase-like"/>
    <property type="match status" value="1"/>
</dbReference>
<evidence type="ECO:0000259" key="2">
    <source>
        <dbReference type="Pfam" id="PF13286"/>
    </source>
</evidence>
<organism evidence="3 4">
    <name type="scientific">Pelosinus fermentans B4</name>
    <dbReference type="NCBI Taxonomy" id="1149862"/>
    <lineage>
        <taxon>Bacteria</taxon>
        <taxon>Bacillati</taxon>
        <taxon>Bacillota</taxon>
        <taxon>Negativicutes</taxon>
        <taxon>Selenomonadales</taxon>
        <taxon>Sporomusaceae</taxon>
        <taxon>Pelosinus</taxon>
    </lineage>
</organism>